<evidence type="ECO:0000256" key="2">
    <source>
        <dbReference type="ARBA" id="ARBA00023125"/>
    </source>
</evidence>
<dbReference type="SUPFAM" id="SSF46689">
    <property type="entry name" value="Homeodomain-like"/>
    <property type="match status" value="2"/>
</dbReference>
<proteinExistence type="predicted"/>
<evidence type="ECO:0000256" key="1">
    <source>
        <dbReference type="ARBA" id="ARBA00023015"/>
    </source>
</evidence>
<dbReference type="InterPro" id="IPR018060">
    <property type="entry name" value="HTH_AraC"/>
</dbReference>
<dbReference type="PANTHER" id="PTHR46796">
    <property type="entry name" value="HTH-TYPE TRANSCRIPTIONAL ACTIVATOR RHAS-RELATED"/>
    <property type="match status" value="1"/>
</dbReference>
<dbReference type="Pfam" id="PF02311">
    <property type="entry name" value="AraC_binding"/>
    <property type="match status" value="1"/>
</dbReference>
<dbReference type="InterPro" id="IPR037923">
    <property type="entry name" value="HTH-like"/>
</dbReference>
<keyword evidence="3" id="KW-0804">Transcription</keyword>
<feature type="domain" description="HTH araC/xylS-type" evidence="4">
    <location>
        <begin position="182"/>
        <end position="279"/>
    </location>
</feature>
<evidence type="ECO:0000256" key="3">
    <source>
        <dbReference type="ARBA" id="ARBA00023163"/>
    </source>
</evidence>
<keyword evidence="2" id="KW-0238">DNA-binding</keyword>
<dbReference type="PROSITE" id="PS01124">
    <property type="entry name" value="HTH_ARAC_FAMILY_2"/>
    <property type="match status" value="1"/>
</dbReference>
<dbReference type="PANTHER" id="PTHR46796:SF2">
    <property type="entry name" value="TRANSCRIPTIONAL REGULATORY PROTEIN"/>
    <property type="match status" value="1"/>
</dbReference>
<accession>A0ABX8BK04</accession>
<gene>
    <name evidence="5" type="ORF">KGD84_22245</name>
</gene>
<keyword evidence="1" id="KW-0805">Transcription regulation</keyword>
<dbReference type="Gene3D" id="1.10.10.60">
    <property type="entry name" value="Homeodomain-like"/>
    <property type="match status" value="1"/>
</dbReference>
<evidence type="ECO:0000313" key="6">
    <source>
        <dbReference type="Proteomes" id="UP000676079"/>
    </source>
</evidence>
<dbReference type="InterPro" id="IPR050204">
    <property type="entry name" value="AraC_XylS_family_regulators"/>
</dbReference>
<organism evidence="5 6">
    <name type="scientific">Nocardiopsis changdeensis</name>
    <dbReference type="NCBI Taxonomy" id="2831969"/>
    <lineage>
        <taxon>Bacteria</taxon>
        <taxon>Bacillati</taxon>
        <taxon>Actinomycetota</taxon>
        <taxon>Actinomycetes</taxon>
        <taxon>Streptosporangiales</taxon>
        <taxon>Nocardiopsidaceae</taxon>
        <taxon>Nocardiopsis</taxon>
    </lineage>
</organism>
<dbReference type="RefSeq" id="WP_220562362.1">
    <property type="nucleotide sequence ID" value="NZ_CP074133.1"/>
</dbReference>
<dbReference type="SMART" id="SM00342">
    <property type="entry name" value="HTH_ARAC"/>
    <property type="match status" value="1"/>
</dbReference>
<dbReference type="SUPFAM" id="SSF51215">
    <property type="entry name" value="Regulatory protein AraC"/>
    <property type="match status" value="1"/>
</dbReference>
<name>A0ABX8BK04_9ACTN</name>
<dbReference type="Proteomes" id="UP000676079">
    <property type="component" value="Chromosome"/>
</dbReference>
<keyword evidence="6" id="KW-1185">Reference proteome</keyword>
<reference evidence="5 6" key="1">
    <citation type="submission" date="2021-05" db="EMBL/GenBank/DDBJ databases">
        <title>Direct Submission.</title>
        <authorList>
            <person name="Li K."/>
            <person name="Gao J."/>
        </authorList>
    </citation>
    <scope>NUCLEOTIDE SEQUENCE [LARGE SCALE GENOMIC DNA]</scope>
    <source>
        <strain evidence="5 6">Mg02</strain>
    </source>
</reference>
<protein>
    <submittedName>
        <fullName evidence="5">AraC family transcriptional regulator</fullName>
    </submittedName>
</protein>
<dbReference type="InterPro" id="IPR009057">
    <property type="entry name" value="Homeodomain-like_sf"/>
</dbReference>
<dbReference type="Pfam" id="PF12833">
    <property type="entry name" value="HTH_18"/>
    <property type="match status" value="1"/>
</dbReference>
<evidence type="ECO:0000313" key="5">
    <source>
        <dbReference type="EMBL" id="QUX21148.1"/>
    </source>
</evidence>
<sequence>MDDTTPEPVGPLAGARGGRLRYGRGAPGIERLAVSFSSGGFAPHRHDVYAVGVTLAGVQGFGYRGGRHHCLPGQAHVLHPDEEHDGAAGTEEGFGYRIVHIDPALVQRALGGVPLPFVADPVVPTERVPRALLRWLGTMDDPLDGLAGAELAASLADLLLAWSGRSAPARPRGGPLPLAELERARGLIADDPAAAHSAEELERACGLDRWTVARRFREAFGTSPTRFRAMRRLDRARRLIASGVPLAAAAVEAGFADQSHLTRVFKGAYGLTPGRWAAALERVPAPERGRGRPPAAPR</sequence>
<dbReference type="InterPro" id="IPR003313">
    <property type="entry name" value="AraC-bd"/>
</dbReference>
<evidence type="ECO:0000259" key="4">
    <source>
        <dbReference type="PROSITE" id="PS01124"/>
    </source>
</evidence>
<dbReference type="EMBL" id="CP074133">
    <property type="protein sequence ID" value="QUX21148.1"/>
    <property type="molecule type" value="Genomic_DNA"/>
</dbReference>